<keyword evidence="11" id="KW-0675">Receptor</keyword>
<sequence>MNRTILIMLLAALSVTLQAQQKYTLSGTVSDAASGESLPGVNFVIGDGQTGTSTNEYGFFSITLPEGTYTVSVIYLGYETITETIELNKNIRKDYRLSDESIQLSAVEIVANRTDKAEIRSPQMSLVSLPLPTVKKLPVLIGEVDVLKTLQYLPGVSNAGETSSGFNVRGGAADQNLILLDEAAVFNASHLFGFLSVFNADAIRDMKLYKGSIPARYGGRISSVLDIYQKDGNQNRFGATGGIGLLSSRLLAEGPVTKGKGSFLIGGRASYAHLFLKLRNNKNSAYFYDLNTKLSYRLNDRNRLYLSGYFGRDMFDLNGFLTNVYGNALFNLRWNHLFNDRLFSNLSLIYSDYYYGFKLAPVEFQWDSGIKNVNVKYDFKHYLSDKINLSYGLQGLYYAFNPGKLYPTGPGSAIREKLLPHKYALESGIYVDAEHTLTKALTVSYGLRFSSFLHLGEQDINVYANDQAVLFDQYTLTYRMATPTGKKHYGKGEVIDPFFNLEPRLALSYAFNDNHSLKAGYTRTAQYLHLISNTSSPTPLDVWAPSNRFMLPQKANQYAVGIASNLANDAYSLEVEAYYKDVENRLEYIDGADLVANEAIERVVLPAHSRAYGLEILLRKNKGKLTGWIGYTLSKSEQRTPGRTPEEIGINYGDWYSTPYDKPHDLSVTAMYALTPQWSFGGVFSLQSGLPANFPVGQYQYFDMTIPNYSKRNEYRLPTYHRLDLSVVYTPRHKPNKRWKSEWVLGVYNVYNRKNANSIFFRRNEETRRNEAVKLSIFGIIPSITYNFTF</sequence>
<accession>A0A3P1XQE6</accession>
<keyword evidence="2 8" id="KW-0813">Transport</keyword>
<gene>
    <name evidence="11" type="ORF">EII40_07765</name>
</gene>
<comment type="caution">
    <text evidence="11">The sequence shown here is derived from an EMBL/GenBank/DDBJ whole genome shotgun (WGS) entry which is preliminary data.</text>
</comment>
<dbReference type="InterPro" id="IPR037066">
    <property type="entry name" value="Plug_dom_sf"/>
</dbReference>
<comment type="subcellular location">
    <subcellularLocation>
        <location evidence="1 8">Cell outer membrane</location>
        <topology evidence="1 8">Multi-pass membrane protein</topology>
    </subcellularLocation>
</comment>
<dbReference type="PANTHER" id="PTHR30069:SF29">
    <property type="entry name" value="HEMOGLOBIN AND HEMOGLOBIN-HAPTOGLOBIN-BINDING PROTEIN 1-RELATED"/>
    <property type="match status" value="1"/>
</dbReference>
<dbReference type="Gene3D" id="2.170.130.10">
    <property type="entry name" value="TonB-dependent receptor, plug domain"/>
    <property type="match status" value="1"/>
</dbReference>
<evidence type="ECO:0000256" key="7">
    <source>
        <dbReference type="ARBA" id="ARBA00023237"/>
    </source>
</evidence>
<dbReference type="InterPro" id="IPR039426">
    <property type="entry name" value="TonB-dep_rcpt-like"/>
</dbReference>
<evidence type="ECO:0000256" key="2">
    <source>
        <dbReference type="ARBA" id="ARBA00022448"/>
    </source>
</evidence>
<evidence type="ECO:0000256" key="6">
    <source>
        <dbReference type="ARBA" id="ARBA00023136"/>
    </source>
</evidence>
<evidence type="ECO:0000256" key="3">
    <source>
        <dbReference type="ARBA" id="ARBA00022452"/>
    </source>
</evidence>
<dbReference type="OrthoDB" id="9803050at2"/>
<dbReference type="EMBL" id="RQYS01000029">
    <property type="protein sequence ID" value="RRD60296.1"/>
    <property type="molecule type" value="Genomic_DNA"/>
</dbReference>
<evidence type="ECO:0000256" key="8">
    <source>
        <dbReference type="PROSITE-ProRule" id="PRU01360"/>
    </source>
</evidence>
<dbReference type="InterPro" id="IPR036942">
    <property type="entry name" value="Beta-barrel_TonB_sf"/>
</dbReference>
<name>A0A3P1XQE6_TANFO</name>
<keyword evidence="4 8" id="KW-0812">Transmembrane</keyword>
<keyword evidence="7 8" id="KW-0998">Cell outer membrane</keyword>
<dbReference type="Pfam" id="PF07715">
    <property type="entry name" value="Plug"/>
    <property type="match status" value="1"/>
</dbReference>
<evidence type="ECO:0000259" key="10">
    <source>
        <dbReference type="Pfam" id="PF07715"/>
    </source>
</evidence>
<feature type="chain" id="PRO_5018011019" evidence="9">
    <location>
        <begin position="20"/>
        <end position="790"/>
    </location>
</feature>
<feature type="signal peptide" evidence="9">
    <location>
        <begin position="1"/>
        <end position="19"/>
    </location>
</feature>
<dbReference type="PROSITE" id="PS52016">
    <property type="entry name" value="TONB_DEPENDENT_REC_3"/>
    <property type="match status" value="1"/>
</dbReference>
<dbReference type="GO" id="GO:0044718">
    <property type="term" value="P:siderophore transmembrane transport"/>
    <property type="evidence" value="ECO:0007669"/>
    <property type="project" value="TreeGrafter"/>
</dbReference>
<evidence type="ECO:0000256" key="9">
    <source>
        <dbReference type="SAM" id="SignalP"/>
    </source>
</evidence>
<evidence type="ECO:0000256" key="1">
    <source>
        <dbReference type="ARBA" id="ARBA00004571"/>
    </source>
</evidence>
<evidence type="ECO:0000313" key="12">
    <source>
        <dbReference type="Proteomes" id="UP000278609"/>
    </source>
</evidence>
<proteinExistence type="inferred from homology"/>
<protein>
    <submittedName>
        <fullName evidence="11">TonB-dependent receptor</fullName>
    </submittedName>
</protein>
<dbReference type="InterPro" id="IPR008969">
    <property type="entry name" value="CarboxyPept-like_regulatory"/>
</dbReference>
<dbReference type="Proteomes" id="UP000278609">
    <property type="component" value="Unassembled WGS sequence"/>
</dbReference>
<dbReference type="InterPro" id="IPR012910">
    <property type="entry name" value="Plug_dom"/>
</dbReference>
<keyword evidence="5 9" id="KW-0732">Signal</keyword>
<dbReference type="Pfam" id="PF13715">
    <property type="entry name" value="CarbopepD_reg_2"/>
    <property type="match status" value="1"/>
</dbReference>
<dbReference type="Gene3D" id="2.60.40.1120">
    <property type="entry name" value="Carboxypeptidase-like, regulatory domain"/>
    <property type="match status" value="1"/>
</dbReference>
<feature type="domain" description="TonB-dependent receptor plug" evidence="10">
    <location>
        <begin position="145"/>
        <end position="220"/>
    </location>
</feature>
<keyword evidence="6 8" id="KW-0472">Membrane</keyword>
<evidence type="ECO:0000313" key="11">
    <source>
        <dbReference type="EMBL" id="RRD60296.1"/>
    </source>
</evidence>
<dbReference type="GO" id="GO:0009279">
    <property type="term" value="C:cell outer membrane"/>
    <property type="evidence" value="ECO:0007669"/>
    <property type="project" value="UniProtKB-SubCell"/>
</dbReference>
<evidence type="ECO:0000256" key="4">
    <source>
        <dbReference type="ARBA" id="ARBA00022692"/>
    </source>
</evidence>
<comment type="similarity">
    <text evidence="8">Belongs to the TonB-dependent receptor family.</text>
</comment>
<dbReference type="RefSeq" id="WP_124751698.1">
    <property type="nucleotide sequence ID" value="NZ_RQYS01000029.1"/>
</dbReference>
<organism evidence="11 12">
    <name type="scientific">Tannerella forsythia</name>
    <name type="common">Bacteroides forsythus</name>
    <dbReference type="NCBI Taxonomy" id="28112"/>
    <lineage>
        <taxon>Bacteria</taxon>
        <taxon>Pseudomonadati</taxon>
        <taxon>Bacteroidota</taxon>
        <taxon>Bacteroidia</taxon>
        <taxon>Bacteroidales</taxon>
        <taxon>Tannerellaceae</taxon>
        <taxon>Tannerella</taxon>
    </lineage>
</organism>
<dbReference type="AlphaFoldDB" id="A0A3P1XQE6"/>
<dbReference type="Gene3D" id="2.40.170.20">
    <property type="entry name" value="TonB-dependent receptor, beta-barrel domain"/>
    <property type="match status" value="1"/>
</dbReference>
<dbReference type="GO" id="GO:0015344">
    <property type="term" value="F:siderophore uptake transmembrane transporter activity"/>
    <property type="evidence" value="ECO:0007669"/>
    <property type="project" value="TreeGrafter"/>
</dbReference>
<keyword evidence="3 8" id="KW-1134">Transmembrane beta strand</keyword>
<dbReference type="SUPFAM" id="SSF49464">
    <property type="entry name" value="Carboxypeptidase regulatory domain-like"/>
    <property type="match status" value="1"/>
</dbReference>
<dbReference type="SUPFAM" id="SSF56935">
    <property type="entry name" value="Porins"/>
    <property type="match status" value="1"/>
</dbReference>
<reference evidence="11 12" key="1">
    <citation type="submission" date="2018-11" db="EMBL/GenBank/DDBJ databases">
        <title>Genomes From Bacteria Associated with the Canine Oral Cavity: a Test Case for Automated Genome-Based Taxonomic Assignment.</title>
        <authorList>
            <person name="Coil D.A."/>
            <person name="Jospin G."/>
            <person name="Darling A.E."/>
            <person name="Wallis C."/>
            <person name="Davis I.J."/>
            <person name="Harris S."/>
            <person name="Eisen J.A."/>
            <person name="Holcombe L.J."/>
            <person name="O'Flynn C."/>
        </authorList>
    </citation>
    <scope>NUCLEOTIDE SEQUENCE [LARGE SCALE GENOMIC DNA]</scope>
    <source>
        <strain evidence="11 12">OH2617_COT-023</strain>
    </source>
</reference>
<evidence type="ECO:0000256" key="5">
    <source>
        <dbReference type="ARBA" id="ARBA00022729"/>
    </source>
</evidence>
<dbReference type="PANTHER" id="PTHR30069">
    <property type="entry name" value="TONB-DEPENDENT OUTER MEMBRANE RECEPTOR"/>
    <property type="match status" value="1"/>
</dbReference>